<sequence length="67" mass="7338">MSSLWTDLLILHGHITDPRLARRLLSPAPPTEPDPPTSCPAAAPMPLLQRLTRRLCLGIGDGMLRTQ</sequence>
<dbReference type="EMBL" id="JBHSMK010000009">
    <property type="protein sequence ID" value="MFC5437476.1"/>
    <property type="molecule type" value="Genomic_DNA"/>
</dbReference>
<organism evidence="2 3">
    <name type="scientific">Rhodanobacter umsongensis</name>
    <dbReference type="NCBI Taxonomy" id="633153"/>
    <lineage>
        <taxon>Bacteria</taxon>
        <taxon>Pseudomonadati</taxon>
        <taxon>Pseudomonadota</taxon>
        <taxon>Gammaproteobacteria</taxon>
        <taxon>Lysobacterales</taxon>
        <taxon>Rhodanobacteraceae</taxon>
        <taxon>Rhodanobacter</taxon>
    </lineage>
</organism>
<evidence type="ECO:0000313" key="2">
    <source>
        <dbReference type="EMBL" id="MFC5437476.1"/>
    </source>
</evidence>
<evidence type="ECO:0000256" key="1">
    <source>
        <dbReference type="SAM" id="MobiDB-lite"/>
    </source>
</evidence>
<evidence type="ECO:0000313" key="3">
    <source>
        <dbReference type="Proteomes" id="UP001596013"/>
    </source>
</evidence>
<reference evidence="3" key="1">
    <citation type="journal article" date="2019" name="Int. J. Syst. Evol. Microbiol.">
        <title>The Global Catalogue of Microorganisms (GCM) 10K type strain sequencing project: providing services to taxonomists for standard genome sequencing and annotation.</title>
        <authorList>
            <consortium name="The Broad Institute Genomics Platform"/>
            <consortium name="The Broad Institute Genome Sequencing Center for Infectious Disease"/>
            <person name="Wu L."/>
            <person name="Ma J."/>
        </authorList>
    </citation>
    <scope>NUCLEOTIDE SEQUENCE [LARGE SCALE GENOMIC DNA]</scope>
    <source>
        <strain evidence="3">JCM 17130</strain>
    </source>
</reference>
<name>A0ABW0JNR0_9GAMM</name>
<dbReference type="Proteomes" id="UP001596013">
    <property type="component" value="Unassembled WGS sequence"/>
</dbReference>
<feature type="compositionally biased region" description="Pro residues" evidence="1">
    <location>
        <begin position="27"/>
        <end position="38"/>
    </location>
</feature>
<proteinExistence type="predicted"/>
<keyword evidence="3" id="KW-1185">Reference proteome</keyword>
<dbReference type="RefSeq" id="WP_377305974.1">
    <property type="nucleotide sequence ID" value="NZ_JBHSMK010000009.1"/>
</dbReference>
<comment type="caution">
    <text evidence="2">The sequence shown here is derived from an EMBL/GenBank/DDBJ whole genome shotgun (WGS) entry which is preliminary data.</text>
</comment>
<gene>
    <name evidence="2" type="ORF">ACFPME_13005</name>
</gene>
<protein>
    <submittedName>
        <fullName evidence="2">Uncharacterized protein</fullName>
    </submittedName>
</protein>
<feature type="region of interest" description="Disordered" evidence="1">
    <location>
        <begin position="24"/>
        <end position="43"/>
    </location>
</feature>
<accession>A0ABW0JNR0</accession>